<dbReference type="Proteomes" id="UP000530514">
    <property type="component" value="Unassembled WGS sequence"/>
</dbReference>
<evidence type="ECO:0000313" key="2">
    <source>
        <dbReference type="Proteomes" id="UP000530514"/>
    </source>
</evidence>
<dbReference type="RefSeq" id="WP_160173881.1">
    <property type="nucleotide sequence ID" value="NZ_JACEIP010000042.1"/>
</dbReference>
<organism evidence="1 2">
    <name type="scientific">Thermoactinomyces daqus</name>
    <dbReference type="NCBI Taxonomy" id="1329516"/>
    <lineage>
        <taxon>Bacteria</taxon>
        <taxon>Bacillati</taxon>
        <taxon>Bacillota</taxon>
        <taxon>Bacilli</taxon>
        <taxon>Bacillales</taxon>
        <taxon>Thermoactinomycetaceae</taxon>
        <taxon>Thermoactinomyces</taxon>
    </lineage>
</organism>
<evidence type="ECO:0000313" key="1">
    <source>
        <dbReference type="EMBL" id="MBA4544498.1"/>
    </source>
</evidence>
<proteinExistence type="predicted"/>
<name>A0A7W2AK27_9BACL</name>
<sequence>MNEDFGHPSYPFNKCHFCGKDLSPGEAEVNDDLKVCCKECYEEEVRRGKG</sequence>
<comment type="caution">
    <text evidence="1">The sequence shown here is derived from an EMBL/GenBank/DDBJ whole genome shotgun (WGS) entry which is preliminary data.</text>
</comment>
<dbReference type="EMBL" id="JACEIP010000042">
    <property type="protein sequence ID" value="MBA4544498.1"/>
    <property type="molecule type" value="Genomic_DNA"/>
</dbReference>
<protein>
    <submittedName>
        <fullName evidence="1">Uncharacterized protein</fullName>
    </submittedName>
</protein>
<gene>
    <name evidence="1" type="ORF">H1164_16820</name>
</gene>
<keyword evidence="2" id="KW-1185">Reference proteome</keyword>
<dbReference type="AlphaFoldDB" id="A0A7W2AK27"/>
<accession>A0A7W2AK27</accession>
<reference evidence="1 2" key="1">
    <citation type="submission" date="2020-07" db="EMBL/GenBank/DDBJ databases">
        <authorList>
            <person name="Feng H."/>
        </authorList>
    </citation>
    <scope>NUCLEOTIDE SEQUENCE [LARGE SCALE GENOMIC DNA]</scope>
    <source>
        <strain evidence="2">s-11</strain>
    </source>
</reference>